<keyword evidence="3" id="KW-1185">Reference proteome</keyword>
<accession>A0A392RAX1</accession>
<organism evidence="2 3">
    <name type="scientific">Trifolium medium</name>
    <dbReference type="NCBI Taxonomy" id="97028"/>
    <lineage>
        <taxon>Eukaryota</taxon>
        <taxon>Viridiplantae</taxon>
        <taxon>Streptophyta</taxon>
        <taxon>Embryophyta</taxon>
        <taxon>Tracheophyta</taxon>
        <taxon>Spermatophyta</taxon>
        <taxon>Magnoliopsida</taxon>
        <taxon>eudicotyledons</taxon>
        <taxon>Gunneridae</taxon>
        <taxon>Pentapetalae</taxon>
        <taxon>rosids</taxon>
        <taxon>fabids</taxon>
        <taxon>Fabales</taxon>
        <taxon>Fabaceae</taxon>
        <taxon>Papilionoideae</taxon>
        <taxon>50 kb inversion clade</taxon>
        <taxon>NPAAA clade</taxon>
        <taxon>Hologalegina</taxon>
        <taxon>IRL clade</taxon>
        <taxon>Trifolieae</taxon>
        <taxon>Trifolium</taxon>
    </lineage>
</organism>
<feature type="region of interest" description="Disordered" evidence="1">
    <location>
        <begin position="42"/>
        <end position="77"/>
    </location>
</feature>
<feature type="non-terminal residue" evidence="2">
    <location>
        <position position="1"/>
    </location>
</feature>
<comment type="caution">
    <text evidence="2">The sequence shown here is derived from an EMBL/GenBank/DDBJ whole genome shotgun (WGS) entry which is preliminary data.</text>
</comment>
<sequence length="77" mass="8313">PAHDDDHKVIAPMPRSNDLGGSCSGLGQKLTQIRSARPNQVMSFSDTSARDVPRTRAPLSISVPPIHGTAQPRMRVK</sequence>
<dbReference type="AlphaFoldDB" id="A0A392RAX1"/>
<dbReference type="Proteomes" id="UP000265520">
    <property type="component" value="Unassembled WGS sequence"/>
</dbReference>
<name>A0A392RAX1_9FABA</name>
<proteinExistence type="predicted"/>
<evidence type="ECO:0000313" key="3">
    <source>
        <dbReference type="Proteomes" id="UP000265520"/>
    </source>
</evidence>
<dbReference type="EMBL" id="LXQA010206919">
    <property type="protein sequence ID" value="MCI33731.1"/>
    <property type="molecule type" value="Genomic_DNA"/>
</dbReference>
<protein>
    <submittedName>
        <fullName evidence="2">Uncharacterized protein</fullName>
    </submittedName>
</protein>
<reference evidence="2 3" key="1">
    <citation type="journal article" date="2018" name="Front. Plant Sci.">
        <title>Red Clover (Trifolium pratense) and Zigzag Clover (T. medium) - A Picture of Genomic Similarities and Differences.</title>
        <authorList>
            <person name="Dluhosova J."/>
            <person name="Istvanek J."/>
            <person name="Nedelnik J."/>
            <person name="Repkova J."/>
        </authorList>
    </citation>
    <scope>NUCLEOTIDE SEQUENCE [LARGE SCALE GENOMIC DNA]</scope>
    <source>
        <strain evidence="3">cv. 10/8</strain>
        <tissue evidence="2">Leaf</tissue>
    </source>
</reference>
<evidence type="ECO:0000313" key="2">
    <source>
        <dbReference type="EMBL" id="MCI33731.1"/>
    </source>
</evidence>
<evidence type="ECO:0000256" key="1">
    <source>
        <dbReference type="SAM" id="MobiDB-lite"/>
    </source>
</evidence>
<feature type="region of interest" description="Disordered" evidence="1">
    <location>
        <begin position="1"/>
        <end position="22"/>
    </location>
</feature>